<dbReference type="PANTHER" id="PTHR10434">
    <property type="entry name" value="1-ACYL-SN-GLYCEROL-3-PHOSPHATE ACYLTRANSFERASE"/>
    <property type="match status" value="1"/>
</dbReference>
<evidence type="ECO:0000256" key="2">
    <source>
        <dbReference type="ARBA" id="ARBA00022679"/>
    </source>
</evidence>
<proteinExistence type="predicted"/>
<dbReference type="RefSeq" id="WP_136960176.1">
    <property type="nucleotide sequence ID" value="NZ_CP039690.1"/>
</dbReference>
<evidence type="ECO:0000259" key="5">
    <source>
        <dbReference type="SMART" id="SM00563"/>
    </source>
</evidence>
<comment type="pathway">
    <text evidence="1">Lipid metabolism.</text>
</comment>
<reference evidence="6 7" key="1">
    <citation type="submission" date="2019-04" db="EMBL/GenBank/DDBJ databases">
        <title>Phreatobacter aquaticus sp. nov.</title>
        <authorList>
            <person name="Choi A."/>
        </authorList>
    </citation>
    <scope>NUCLEOTIDE SEQUENCE [LARGE SCALE GENOMIC DNA]</scope>
    <source>
        <strain evidence="6 7">KCTC 52518</strain>
    </source>
</reference>
<dbReference type="KEGG" id="pstg:E8M01_11135"/>
<evidence type="ECO:0000313" key="7">
    <source>
        <dbReference type="Proteomes" id="UP000298781"/>
    </source>
</evidence>
<accession>A0A4D7AZD8</accession>
<gene>
    <name evidence="6" type="ORF">E8M01_11135</name>
</gene>
<name>A0A4D7AZD8_9HYPH</name>
<evidence type="ECO:0000256" key="3">
    <source>
        <dbReference type="ARBA" id="ARBA00023315"/>
    </source>
</evidence>
<organism evidence="6 7">
    <name type="scientific">Phreatobacter stygius</name>
    <dbReference type="NCBI Taxonomy" id="1940610"/>
    <lineage>
        <taxon>Bacteria</taxon>
        <taxon>Pseudomonadati</taxon>
        <taxon>Pseudomonadota</taxon>
        <taxon>Alphaproteobacteria</taxon>
        <taxon>Hyphomicrobiales</taxon>
        <taxon>Phreatobacteraceae</taxon>
        <taxon>Phreatobacter</taxon>
    </lineage>
</organism>
<dbReference type="SMART" id="SM00563">
    <property type="entry name" value="PlsC"/>
    <property type="match status" value="1"/>
</dbReference>
<dbReference type="GO" id="GO:0006654">
    <property type="term" value="P:phosphatidic acid biosynthetic process"/>
    <property type="evidence" value="ECO:0007669"/>
    <property type="project" value="TreeGrafter"/>
</dbReference>
<dbReference type="GO" id="GO:0003841">
    <property type="term" value="F:1-acylglycerol-3-phosphate O-acyltransferase activity"/>
    <property type="evidence" value="ECO:0007669"/>
    <property type="project" value="TreeGrafter"/>
</dbReference>
<dbReference type="InterPro" id="IPR002123">
    <property type="entry name" value="Plipid/glycerol_acylTrfase"/>
</dbReference>
<keyword evidence="2 6" id="KW-0808">Transferase</keyword>
<keyword evidence="4" id="KW-1133">Transmembrane helix</keyword>
<evidence type="ECO:0000256" key="1">
    <source>
        <dbReference type="ARBA" id="ARBA00005189"/>
    </source>
</evidence>
<keyword evidence="4" id="KW-0812">Transmembrane</keyword>
<keyword evidence="4" id="KW-0472">Membrane</keyword>
<protein>
    <submittedName>
        <fullName evidence="6">1-acyl-sn-glycerol-3-phosphate acyltransferase</fullName>
    </submittedName>
</protein>
<dbReference type="EMBL" id="CP039690">
    <property type="protein sequence ID" value="QCI64725.1"/>
    <property type="molecule type" value="Genomic_DNA"/>
</dbReference>
<dbReference type="OrthoDB" id="5290997at2"/>
<feature type="domain" description="Phospholipid/glycerol acyltransferase" evidence="5">
    <location>
        <begin position="72"/>
        <end position="186"/>
    </location>
</feature>
<sequence>MLLLRSAIFNLFFYLWTLLLVIILVPVLAWPSPRPILFVGWVWGRANLWALGVICGMHVDFRGLEKIPAGAILVAAKHQSAWETFAFFIPFRRPAYVFKRELIHVPLFGWAVWKAEQIPVERGKKGGTLASITPGAHDAVGRGQQVMIFPEGTRRAVGAPPDYKYGVTHLYQALGVPCQPVAHNAGLFWPRRSFMRRPGTVIVECLDPILPGLPPEEFAERLKTAIETATDRLVAEARAAGA</sequence>
<keyword evidence="7" id="KW-1185">Reference proteome</keyword>
<dbReference type="AlphaFoldDB" id="A0A4D7AZD8"/>
<evidence type="ECO:0000313" key="6">
    <source>
        <dbReference type="EMBL" id="QCI64725.1"/>
    </source>
</evidence>
<keyword evidence="3 6" id="KW-0012">Acyltransferase</keyword>
<dbReference type="CDD" id="cd07989">
    <property type="entry name" value="LPLAT_AGPAT-like"/>
    <property type="match status" value="1"/>
</dbReference>
<feature type="transmembrane region" description="Helical" evidence="4">
    <location>
        <begin position="7"/>
        <end position="30"/>
    </location>
</feature>
<evidence type="ECO:0000256" key="4">
    <source>
        <dbReference type="SAM" id="Phobius"/>
    </source>
</evidence>
<dbReference type="Pfam" id="PF01553">
    <property type="entry name" value="Acyltransferase"/>
    <property type="match status" value="1"/>
</dbReference>
<dbReference type="PANTHER" id="PTHR10434:SF40">
    <property type="entry name" value="1-ACYL-SN-GLYCEROL-3-PHOSPHATE ACYLTRANSFERASE"/>
    <property type="match status" value="1"/>
</dbReference>
<dbReference type="SUPFAM" id="SSF69593">
    <property type="entry name" value="Glycerol-3-phosphate (1)-acyltransferase"/>
    <property type="match status" value="1"/>
</dbReference>
<dbReference type="Proteomes" id="UP000298781">
    <property type="component" value="Chromosome"/>
</dbReference>